<organism evidence="1 2">
    <name type="scientific">Mikania micrantha</name>
    <name type="common">bitter vine</name>
    <dbReference type="NCBI Taxonomy" id="192012"/>
    <lineage>
        <taxon>Eukaryota</taxon>
        <taxon>Viridiplantae</taxon>
        <taxon>Streptophyta</taxon>
        <taxon>Embryophyta</taxon>
        <taxon>Tracheophyta</taxon>
        <taxon>Spermatophyta</taxon>
        <taxon>Magnoliopsida</taxon>
        <taxon>eudicotyledons</taxon>
        <taxon>Gunneridae</taxon>
        <taxon>Pentapetalae</taxon>
        <taxon>asterids</taxon>
        <taxon>campanulids</taxon>
        <taxon>Asterales</taxon>
        <taxon>Asteraceae</taxon>
        <taxon>Asteroideae</taxon>
        <taxon>Heliantheae alliance</taxon>
        <taxon>Eupatorieae</taxon>
        <taxon>Mikania</taxon>
    </lineage>
</organism>
<sequence length="205" mass="23058">MNTDTNTIIRGIIATRTHVSKRTRTLVNVSTTCNKTLETSRNAQTLNLEVQRGQTIVSKRENGDEGIKPLKLGLLGSSETHRGTRWPTRIPMAVHERSRGNLYPEIHRGTLRGSWTLSAVRDAAQSTKSYKTKKIIVTLLLFIILPEHASHHSVDLLHFHQKTHLEAIIKHLGAQGLEFEASHPKLKLEDNHHHFIATRNGCPEA</sequence>
<accession>A0A5N6PKH4</accession>
<name>A0A5N6PKH4_9ASTR</name>
<protein>
    <submittedName>
        <fullName evidence="1">Uncharacterized protein</fullName>
    </submittedName>
</protein>
<reference evidence="1 2" key="1">
    <citation type="submission" date="2019-05" db="EMBL/GenBank/DDBJ databases">
        <title>Mikania micrantha, genome provides insights into the molecular mechanism of rapid growth.</title>
        <authorList>
            <person name="Liu B."/>
        </authorList>
    </citation>
    <scope>NUCLEOTIDE SEQUENCE [LARGE SCALE GENOMIC DNA]</scope>
    <source>
        <strain evidence="1">NLD-2019</strain>
        <tissue evidence="1">Leaf</tissue>
    </source>
</reference>
<dbReference type="EMBL" id="SZYD01000004">
    <property type="protein sequence ID" value="KAD6454433.1"/>
    <property type="molecule type" value="Genomic_DNA"/>
</dbReference>
<evidence type="ECO:0000313" key="1">
    <source>
        <dbReference type="EMBL" id="KAD6454433.1"/>
    </source>
</evidence>
<gene>
    <name evidence="1" type="ORF">E3N88_09139</name>
</gene>
<proteinExistence type="predicted"/>
<evidence type="ECO:0000313" key="2">
    <source>
        <dbReference type="Proteomes" id="UP000326396"/>
    </source>
</evidence>
<dbReference type="AlphaFoldDB" id="A0A5N6PKH4"/>
<comment type="caution">
    <text evidence="1">The sequence shown here is derived from an EMBL/GenBank/DDBJ whole genome shotgun (WGS) entry which is preliminary data.</text>
</comment>
<dbReference type="Proteomes" id="UP000326396">
    <property type="component" value="Linkage Group LG12"/>
</dbReference>
<keyword evidence="2" id="KW-1185">Reference proteome</keyword>